<reference evidence="1 2" key="1">
    <citation type="submission" date="2018-06" db="EMBL/GenBank/DDBJ databases">
        <title>Azoarcus communis strain SWub3 genome.</title>
        <authorList>
            <person name="Zorraquino Salvo V."/>
            <person name="Toubiana D."/>
            <person name="Blumwald E."/>
        </authorList>
    </citation>
    <scope>NUCLEOTIDE SEQUENCE [LARGE SCALE GENOMIC DNA]</scope>
    <source>
        <strain evidence="1 2">SWub3</strain>
    </source>
</reference>
<dbReference type="PANTHER" id="PTHR30289:SF1">
    <property type="entry name" value="PEBP (PHOSPHATIDYLETHANOLAMINE-BINDING PROTEIN) FAMILY PROTEIN"/>
    <property type="match status" value="1"/>
</dbReference>
<dbReference type="OrthoDB" id="9797506at2"/>
<dbReference type="RefSeq" id="WP_110526238.1">
    <property type="nucleotide sequence ID" value="NZ_QKOE01000011.1"/>
</dbReference>
<dbReference type="InterPro" id="IPR005247">
    <property type="entry name" value="YbhB_YbcL/LppC-like"/>
</dbReference>
<dbReference type="AlphaFoldDB" id="A0A323UVT9"/>
<dbReference type="NCBIfam" id="TIGR00481">
    <property type="entry name" value="YbhB/YbcL family Raf kinase inhibitor-like protein"/>
    <property type="match status" value="1"/>
</dbReference>
<dbReference type="Gene3D" id="3.90.280.10">
    <property type="entry name" value="PEBP-like"/>
    <property type="match status" value="1"/>
</dbReference>
<comment type="caution">
    <text evidence="1">The sequence shown here is derived from an EMBL/GenBank/DDBJ whole genome shotgun (WGS) entry which is preliminary data.</text>
</comment>
<name>A0A323UVT9_9RHOO</name>
<dbReference type="Proteomes" id="UP000248259">
    <property type="component" value="Unassembled WGS sequence"/>
</dbReference>
<protein>
    <submittedName>
        <fullName evidence="1">Phospholipid-binding protein</fullName>
    </submittedName>
</protein>
<evidence type="ECO:0000313" key="1">
    <source>
        <dbReference type="EMBL" id="PZA15780.1"/>
    </source>
</evidence>
<dbReference type="PANTHER" id="PTHR30289">
    <property type="entry name" value="UNCHARACTERIZED PROTEIN YBCL-RELATED"/>
    <property type="match status" value="1"/>
</dbReference>
<dbReference type="SUPFAM" id="SSF49777">
    <property type="entry name" value="PEBP-like"/>
    <property type="match status" value="1"/>
</dbReference>
<dbReference type="InterPro" id="IPR008914">
    <property type="entry name" value="PEBP"/>
</dbReference>
<dbReference type="Pfam" id="PF01161">
    <property type="entry name" value="PBP"/>
    <property type="match status" value="1"/>
</dbReference>
<dbReference type="CDD" id="cd00865">
    <property type="entry name" value="PEBP_bact_arch"/>
    <property type="match status" value="1"/>
</dbReference>
<organism evidence="1 2">
    <name type="scientific">Parazoarcus communis SWub3 = DSM 12120</name>
    <dbReference type="NCBI Taxonomy" id="1121029"/>
    <lineage>
        <taxon>Bacteria</taxon>
        <taxon>Pseudomonadati</taxon>
        <taxon>Pseudomonadota</taxon>
        <taxon>Betaproteobacteria</taxon>
        <taxon>Rhodocyclales</taxon>
        <taxon>Zoogloeaceae</taxon>
        <taxon>Parazoarcus</taxon>
    </lineage>
</organism>
<evidence type="ECO:0000313" key="2">
    <source>
        <dbReference type="Proteomes" id="UP000248259"/>
    </source>
</evidence>
<gene>
    <name evidence="1" type="ORF">DNK49_15035</name>
</gene>
<proteinExistence type="predicted"/>
<accession>A0A323UVT9</accession>
<sequence length="210" mass="22873">MKLSSHSITDGTRIAGQFTFCIPADEGHVCLGANRNPHLAWSGAPEGTRSFALICHDPDVPSRGDDVNQEGRSVPIDLPRVDFFHWVLVDIPANLNEIAEGSYSNEVTPGGKTGPAAAHGTRQGINNYTDWFAGDEAMRGDYHGYDGPCPPWNDERLHHYVFTLYALDVERCPVEGRFGGPEVRQAIAGHVLAEARLTVHYSLNPVVNGA</sequence>
<dbReference type="EMBL" id="QKOE01000011">
    <property type="protein sequence ID" value="PZA15780.1"/>
    <property type="molecule type" value="Genomic_DNA"/>
</dbReference>
<keyword evidence="2" id="KW-1185">Reference proteome</keyword>
<dbReference type="InterPro" id="IPR036610">
    <property type="entry name" value="PEBP-like_sf"/>
</dbReference>